<dbReference type="EMBL" id="BSXV01000715">
    <property type="protein sequence ID" value="GME90320.1"/>
    <property type="molecule type" value="Genomic_DNA"/>
</dbReference>
<gene>
    <name evidence="1" type="ORF">Cboi01_000179500</name>
</gene>
<keyword evidence="2" id="KW-1185">Reference proteome</keyword>
<sequence length="430" mass="47430">MNGRPSIETGKSESMVVSGSHTLPRFTLGLNNIGIRPISIPSASIDINKGEIINGNGNGNIKGDNSNSLTYPSSIPIVSVNNTGVPGSFVSSILNDDLQDNKDDERLGDYTDVYHNDDTDFNEYNDNNNDSSFSSQRTSNAKVLSKRLSRHFASKLRLDESLQSSLAANGGGDHKKFIKPSSTENGILNGSSNGSTTSQRHITEKGKDTTGEPGLTSQLDLETVDTENNDEREQFEMETEDDILDNGKLVGDKDNLKNDNDNKNIEIESNQKDNMYKGETVPTIDDINDTTREIQSSDPVTTTVECGLDDGEEYEDIDDEYLEDQQLKQHQENNLPNNNYGTTNSSNLETNAQVTDNDGEGEGEGTDIADEEDDEDEDEGNTSTDDEDESNDQHGMNEDESDDPLNVKELALSFDYLTKFRECENVNQRM</sequence>
<dbReference type="Proteomes" id="UP001165101">
    <property type="component" value="Unassembled WGS sequence"/>
</dbReference>
<comment type="caution">
    <text evidence="1">The sequence shown here is derived from an EMBL/GenBank/DDBJ whole genome shotgun (WGS) entry which is preliminary data.</text>
</comment>
<proteinExistence type="predicted"/>
<name>A0ACB5TKC1_CANBO</name>
<reference evidence="1" key="1">
    <citation type="submission" date="2023-04" db="EMBL/GenBank/DDBJ databases">
        <title>Candida boidinii NBRC 1967.</title>
        <authorList>
            <person name="Ichikawa N."/>
            <person name="Sato H."/>
            <person name="Tonouchi N."/>
        </authorList>
    </citation>
    <scope>NUCLEOTIDE SEQUENCE</scope>
    <source>
        <strain evidence="1">NBRC 1967</strain>
    </source>
</reference>
<evidence type="ECO:0000313" key="1">
    <source>
        <dbReference type="EMBL" id="GME90320.1"/>
    </source>
</evidence>
<organism evidence="1 2">
    <name type="scientific">Candida boidinii</name>
    <name type="common">Yeast</name>
    <dbReference type="NCBI Taxonomy" id="5477"/>
    <lineage>
        <taxon>Eukaryota</taxon>
        <taxon>Fungi</taxon>
        <taxon>Dikarya</taxon>
        <taxon>Ascomycota</taxon>
        <taxon>Saccharomycotina</taxon>
        <taxon>Pichiomycetes</taxon>
        <taxon>Pichiales</taxon>
        <taxon>Pichiaceae</taxon>
        <taxon>Ogataea</taxon>
        <taxon>Ogataea/Candida clade</taxon>
    </lineage>
</organism>
<evidence type="ECO:0000313" key="2">
    <source>
        <dbReference type="Proteomes" id="UP001165101"/>
    </source>
</evidence>
<protein>
    <submittedName>
        <fullName evidence="1">Unnamed protein product</fullName>
    </submittedName>
</protein>
<accession>A0ACB5TKC1</accession>